<dbReference type="Pfam" id="PF13715">
    <property type="entry name" value="CarbopepD_reg_2"/>
    <property type="match status" value="1"/>
</dbReference>
<feature type="signal peptide" evidence="8">
    <location>
        <begin position="1"/>
        <end position="39"/>
    </location>
</feature>
<feature type="chain" id="PRO_5015545775" evidence="8">
    <location>
        <begin position="40"/>
        <end position="1056"/>
    </location>
</feature>
<evidence type="ECO:0000256" key="5">
    <source>
        <dbReference type="ARBA" id="ARBA00023136"/>
    </source>
</evidence>
<dbReference type="NCBIfam" id="TIGR04056">
    <property type="entry name" value="OMP_RagA_SusC"/>
    <property type="match status" value="1"/>
</dbReference>
<dbReference type="InterPro" id="IPR008969">
    <property type="entry name" value="CarboxyPept-like_regulatory"/>
</dbReference>
<dbReference type="Gene3D" id="2.170.130.10">
    <property type="entry name" value="TonB-dependent receptor, plug domain"/>
    <property type="match status" value="1"/>
</dbReference>
<evidence type="ECO:0000313" key="11">
    <source>
        <dbReference type="Proteomes" id="UP000245647"/>
    </source>
</evidence>
<dbReference type="Gene3D" id="2.40.170.20">
    <property type="entry name" value="TonB-dependent receptor, beta-barrel domain"/>
    <property type="match status" value="1"/>
</dbReference>
<dbReference type="Proteomes" id="UP000245647">
    <property type="component" value="Unassembled WGS sequence"/>
</dbReference>
<dbReference type="InterPro" id="IPR012910">
    <property type="entry name" value="Plug_dom"/>
</dbReference>
<dbReference type="Gene3D" id="2.60.40.1120">
    <property type="entry name" value="Carboxypeptidase-like, regulatory domain"/>
    <property type="match status" value="1"/>
</dbReference>
<keyword evidence="4 7" id="KW-0812">Transmembrane</keyword>
<evidence type="ECO:0000256" key="2">
    <source>
        <dbReference type="ARBA" id="ARBA00022448"/>
    </source>
</evidence>
<evidence type="ECO:0000256" key="7">
    <source>
        <dbReference type="PROSITE-ProRule" id="PRU01360"/>
    </source>
</evidence>
<comment type="subcellular location">
    <subcellularLocation>
        <location evidence="1 7">Cell outer membrane</location>
        <topology evidence="1 7">Multi-pass membrane protein</topology>
    </subcellularLocation>
</comment>
<feature type="domain" description="TonB-dependent receptor plug" evidence="9">
    <location>
        <begin position="135"/>
        <end position="241"/>
    </location>
</feature>
<keyword evidence="10" id="KW-0675">Receptor</keyword>
<keyword evidence="3 7" id="KW-1134">Transmembrane beta strand</keyword>
<comment type="caution">
    <text evidence="10">The sequence shown here is derived from an EMBL/GenBank/DDBJ whole genome shotgun (WGS) entry which is preliminary data.</text>
</comment>
<evidence type="ECO:0000256" key="6">
    <source>
        <dbReference type="ARBA" id="ARBA00023237"/>
    </source>
</evidence>
<dbReference type="InterPro" id="IPR036942">
    <property type="entry name" value="Beta-barrel_TonB_sf"/>
</dbReference>
<dbReference type="SUPFAM" id="SSF56935">
    <property type="entry name" value="Porins"/>
    <property type="match status" value="1"/>
</dbReference>
<evidence type="ECO:0000256" key="1">
    <source>
        <dbReference type="ARBA" id="ARBA00004571"/>
    </source>
</evidence>
<dbReference type="GO" id="GO:0009279">
    <property type="term" value="C:cell outer membrane"/>
    <property type="evidence" value="ECO:0007669"/>
    <property type="project" value="UniProtKB-SubCell"/>
</dbReference>
<keyword evidence="11" id="KW-1185">Reference proteome</keyword>
<evidence type="ECO:0000256" key="4">
    <source>
        <dbReference type="ARBA" id="ARBA00022692"/>
    </source>
</evidence>
<evidence type="ECO:0000313" key="10">
    <source>
        <dbReference type="EMBL" id="PWG82214.1"/>
    </source>
</evidence>
<organism evidence="10 11">
    <name type="scientific">Pararcticibacter amylolyticus</name>
    <dbReference type="NCBI Taxonomy" id="2173175"/>
    <lineage>
        <taxon>Bacteria</taxon>
        <taxon>Pseudomonadati</taxon>
        <taxon>Bacteroidota</taxon>
        <taxon>Sphingobacteriia</taxon>
        <taxon>Sphingobacteriales</taxon>
        <taxon>Sphingobacteriaceae</taxon>
        <taxon>Pararcticibacter</taxon>
    </lineage>
</organism>
<dbReference type="AlphaFoldDB" id="A0A2U2PLQ4"/>
<dbReference type="InterPro" id="IPR023997">
    <property type="entry name" value="TonB-dep_OMP_SusC/RagA_CS"/>
</dbReference>
<proteinExistence type="inferred from homology"/>
<evidence type="ECO:0000259" key="9">
    <source>
        <dbReference type="Pfam" id="PF07715"/>
    </source>
</evidence>
<protein>
    <submittedName>
        <fullName evidence="10">TonB-dependent receptor</fullName>
    </submittedName>
</protein>
<dbReference type="InterPro" id="IPR039426">
    <property type="entry name" value="TonB-dep_rcpt-like"/>
</dbReference>
<gene>
    <name evidence="10" type="ORF">DDR33_04170</name>
</gene>
<dbReference type="FunFam" id="2.170.130.10:FF:000003">
    <property type="entry name" value="SusC/RagA family TonB-linked outer membrane protein"/>
    <property type="match status" value="1"/>
</dbReference>
<dbReference type="EMBL" id="QEAS01000002">
    <property type="protein sequence ID" value="PWG82214.1"/>
    <property type="molecule type" value="Genomic_DNA"/>
</dbReference>
<name>A0A2U2PLQ4_9SPHI</name>
<keyword evidence="5 7" id="KW-0472">Membrane</keyword>
<keyword evidence="8" id="KW-0732">Signal</keyword>
<reference evidence="10 11" key="1">
    <citation type="submission" date="2018-04" db="EMBL/GenBank/DDBJ databases">
        <title>Pedobacter chongqingensis sp. nov., isolated from a rottenly hemp rope.</title>
        <authorList>
            <person name="Cai Y."/>
        </authorList>
    </citation>
    <scope>NUCLEOTIDE SEQUENCE [LARGE SCALE GENOMIC DNA]</scope>
    <source>
        <strain evidence="10 11">FJ4-8</strain>
    </source>
</reference>
<evidence type="ECO:0000256" key="3">
    <source>
        <dbReference type="ARBA" id="ARBA00022452"/>
    </source>
</evidence>
<dbReference type="NCBIfam" id="TIGR04057">
    <property type="entry name" value="SusC_RagA_signa"/>
    <property type="match status" value="1"/>
</dbReference>
<keyword evidence="6 7" id="KW-0998">Cell outer membrane</keyword>
<evidence type="ECO:0000256" key="8">
    <source>
        <dbReference type="SAM" id="SignalP"/>
    </source>
</evidence>
<accession>A0A2U2PLQ4</accession>
<dbReference type="InterPro" id="IPR023996">
    <property type="entry name" value="TonB-dep_OMP_SusC/RagA"/>
</dbReference>
<dbReference type="PROSITE" id="PS52016">
    <property type="entry name" value="TONB_DEPENDENT_REC_3"/>
    <property type="match status" value="1"/>
</dbReference>
<sequence>MNNFYKMKYLKPGQLIWQFKRFNLCLLLLLATGSISALAQSKIVTGVVKDPKGETLPGVSVLVRGTTTGSLTDLNGKYRVNVPGPQSVLVFSFIGFGTQELTVGEKTSMDVTLRDDAKSLEEVVVVGYGVQKRATLTGAINTVSSKEILQSPTSNVTNSLAGRLPGVSVIQQSGQPGLNSSTIKIRGVATYNTGNQGAIVIVDGVERSSFGDIDPNEIESISVLKDASSTAIFGIRGANGVIIVTTKGGKEGSPRISYTGNASIQTYTGIPKAVNAYDNTRLMNEARVNDDLAPLWSDTQLQKFKDGSDPLGYPDVNWFEYVTRKYYPQTQHNLNVSGGTKMVKYYASVGYLFEDGIFKKFDSPYGIRTTPSYNRYNFRSNVDFNFTKDLQVSVRLGGRLGKRYMPSGPSGSSFAYDNMNGMISRILQTPSFAYPVTLPDGKITGNQEVGTNVWNPYAVLTRWGTRNDDNNSIESTFDVNYKLDKVVKGLSFKGLFGYDSYYNSTARRAAWWASYLYDRETGEIKLAGDSRDRDEPLGDISTSYDGSIKMNVQLGFNYARSFGPHNLSAVLLATRQLNQFEGDGKNAAPEAVQGVVNRTTYNYAEKYFAEINMAYNGSEQFAPYTISKGKQYGFFPAASLGWTVTREKFMENLKWLNYLKIRGSYGKVGNDRLYKGDDKLRFLYLTEYSRVSNGVTFGIPGQQTGRPIVDILSRGNEEITWETGVKRNIGFESRFLRERLTFNVDLFDETRSDILAERTVSKGAGLLTFGDNYPYLNVGKVYNKGYEIELNFRDKAGEFGYGINTQFSFNRNKILNADEPLYAPEYQKTEGKRVGQFFGYMTDGFFTSREDIAEYSSRITPIGNVIPGDLKYVDYNKDGRINSDDRVPIGYSRNPEYLFSVSPNFSWKGVSLSALIQGVANVSSDVVLTEQNNGFQIYEHQLNRWTPETAATATWPALHWKGNSYFNYQLNDFILQDASYVKLRNVEVAYSFPKKWLQSLKVSSLRVFFSGQNLHTWTKFKMYLDPEALNDFNTDFSKQSIYPTSRIYNLGVNIQL</sequence>
<dbReference type="InterPro" id="IPR037066">
    <property type="entry name" value="Plug_dom_sf"/>
</dbReference>
<comment type="similarity">
    <text evidence="7">Belongs to the TonB-dependent receptor family.</text>
</comment>
<keyword evidence="2 7" id="KW-0813">Transport</keyword>
<dbReference type="Pfam" id="PF07715">
    <property type="entry name" value="Plug"/>
    <property type="match status" value="1"/>
</dbReference>
<dbReference type="SUPFAM" id="SSF49464">
    <property type="entry name" value="Carboxypeptidase regulatory domain-like"/>
    <property type="match status" value="1"/>
</dbReference>